<accession>A0ABV9LT99</accession>
<dbReference type="Proteomes" id="UP001595897">
    <property type="component" value="Unassembled WGS sequence"/>
</dbReference>
<proteinExistence type="predicted"/>
<dbReference type="PANTHER" id="PTHR41532:SF1">
    <property type="entry name" value="FIXS PROTEIN"/>
    <property type="match status" value="1"/>
</dbReference>
<sequence length="99" mass="10817">MSIIFVLIPLAIIIVSIAVGVFFWAVKSNQFDDLERQGYSILFDDDIKKPNEKEKLNTSTQLIEGGANRPISADTLEDKAISDSPDAHGVTKASSAKHD</sequence>
<evidence type="ECO:0000256" key="2">
    <source>
        <dbReference type="SAM" id="Phobius"/>
    </source>
</evidence>
<dbReference type="NCBIfam" id="TIGR00847">
    <property type="entry name" value="ccoS"/>
    <property type="match status" value="1"/>
</dbReference>
<evidence type="ECO:0000256" key="1">
    <source>
        <dbReference type="SAM" id="MobiDB-lite"/>
    </source>
</evidence>
<keyword evidence="2" id="KW-0812">Transmembrane</keyword>
<name>A0ABV9LT99_9ALTE</name>
<feature type="transmembrane region" description="Helical" evidence="2">
    <location>
        <begin position="6"/>
        <end position="26"/>
    </location>
</feature>
<feature type="region of interest" description="Disordered" evidence="1">
    <location>
        <begin position="53"/>
        <end position="99"/>
    </location>
</feature>
<dbReference type="InterPro" id="IPR004714">
    <property type="entry name" value="Cyt_oxidase_maturation_cbb3"/>
</dbReference>
<keyword evidence="4" id="KW-1185">Reference proteome</keyword>
<keyword evidence="2" id="KW-1133">Transmembrane helix</keyword>
<dbReference type="EMBL" id="JBHSGU010000002">
    <property type="protein sequence ID" value="MFC4699429.1"/>
    <property type="molecule type" value="Genomic_DNA"/>
</dbReference>
<evidence type="ECO:0000313" key="4">
    <source>
        <dbReference type="Proteomes" id="UP001595897"/>
    </source>
</evidence>
<reference evidence="4" key="1">
    <citation type="journal article" date="2019" name="Int. J. Syst. Evol. Microbiol.">
        <title>The Global Catalogue of Microorganisms (GCM) 10K type strain sequencing project: providing services to taxonomists for standard genome sequencing and annotation.</title>
        <authorList>
            <consortium name="The Broad Institute Genomics Platform"/>
            <consortium name="The Broad Institute Genome Sequencing Center for Infectious Disease"/>
            <person name="Wu L."/>
            <person name="Ma J."/>
        </authorList>
    </citation>
    <scope>NUCLEOTIDE SEQUENCE [LARGE SCALE GENOMIC DNA]</scope>
    <source>
        <strain evidence="4">KACC 12507</strain>
    </source>
</reference>
<dbReference type="RefSeq" id="WP_382406175.1">
    <property type="nucleotide sequence ID" value="NZ_JBHSGU010000002.1"/>
</dbReference>
<protein>
    <submittedName>
        <fullName evidence="3">Cbb3-type cytochrome oxidase assembly protein CcoS</fullName>
    </submittedName>
</protein>
<keyword evidence="2" id="KW-0472">Membrane</keyword>
<organism evidence="3 4">
    <name type="scientific">Glaciecola siphonariae</name>
    <dbReference type="NCBI Taxonomy" id="521012"/>
    <lineage>
        <taxon>Bacteria</taxon>
        <taxon>Pseudomonadati</taxon>
        <taxon>Pseudomonadota</taxon>
        <taxon>Gammaproteobacteria</taxon>
        <taxon>Alteromonadales</taxon>
        <taxon>Alteromonadaceae</taxon>
        <taxon>Glaciecola</taxon>
    </lineage>
</organism>
<gene>
    <name evidence="3" type="primary">ccoS</name>
    <name evidence="3" type="ORF">ACFO4O_04565</name>
</gene>
<evidence type="ECO:0000313" key="3">
    <source>
        <dbReference type="EMBL" id="MFC4699429.1"/>
    </source>
</evidence>
<dbReference type="Pfam" id="PF03597">
    <property type="entry name" value="FixS"/>
    <property type="match status" value="1"/>
</dbReference>
<comment type="caution">
    <text evidence="3">The sequence shown here is derived from an EMBL/GenBank/DDBJ whole genome shotgun (WGS) entry which is preliminary data.</text>
</comment>
<dbReference type="PANTHER" id="PTHR41532">
    <property type="entry name" value="FIXS PROTEIN"/>
    <property type="match status" value="1"/>
</dbReference>